<evidence type="ECO:0000313" key="1">
    <source>
        <dbReference type="EMBL" id="SHM51214.1"/>
    </source>
</evidence>
<sequence>MNFSHRTAVLFLCVLPMFLGGCSGPFKFSDDQYRALGHSTSINRDQ</sequence>
<dbReference type="PROSITE" id="PS51257">
    <property type="entry name" value="PROKAR_LIPOPROTEIN"/>
    <property type="match status" value="1"/>
</dbReference>
<dbReference type="AlphaFoldDB" id="A0A1M7JDZ7"/>
<dbReference type="STRING" id="1190415.SAMN05216593_101277"/>
<evidence type="ECO:0008006" key="3">
    <source>
        <dbReference type="Google" id="ProtNLM"/>
    </source>
</evidence>
<dbReference type="Proteomes" id="UP000183983">
    <property type="component" value="Unassembled WGS sequence"/>
</dbReference>
<reference evidence="1 2" key="1">
    <citation type="submission" date="2016-11" db="EMBL/GenBank/DDBJ databases">
        <authorList>
            <person name="Jaros S."/>
            <person name="Januszkiewicz K."/>
            <person name="Wedrychowicz H."/>
        </authorList>
    </citation>
    <scope>NUCLEOTIDE SEQUENCE [LARGE SCALE GENOMIC DNA]</scope>
    <source>
        <strain evidence="1 2">LMG 26898</strain>
    </source>
</reference>
<dbReference type="EMBL" id="FRDA01000001">
    <property type="protein sequence ID" value="SHM51214.1"/>
    <property type="molecule type" value="Genomic_DNA"/>
</dbReference>
<accession>A0A1M7JDZ7</accession>
<organism evidence="1 2">
    <name type="scientific">Pseudomonas asturiensis</name>
    <dbReference type="NCBI Taxonomy" id="1190415"/>
    <lineage>
        <taxon>Bacteria</taxon>
        <taxon>Pseudomonadati</taxon>
        <taxon>Pseudomonadota</taxon>
        <taxon>Gammaproteobacteria</taxon>
        <taxon>Pseudomonadales</taxon>
        <taxon>Pseudomonadaceae</taxon>
        <taxon>Pseudomonas</taxon>
    </lineage>
</organism>
<evidence type="ECO:0000313" key="2">
    <source>
        <dbReference type="Proteomes" id="UP000183983"/>
    </source>
</evidence>
<gene>
    <name evidence="1" type="ORF">SAMN05216593_101277</name>
</gene>
<name>A0A1M7JDZ7_9PSED</name>
<proteinExistence type="predicted"/>
<protein>
    <recommendedName>
        <fullName evidence="3">Type VI secretion protein</fullName>
    </recommendedName>
</protein>